<dbReference type="FunFam" id="3.10.50.40:FF:000006">
    <property type="entry name" value="Peptidyl-prolyl cis-trans isomerase"/>
    <property type="match status" value="1"/>
</dbReference>
<dbReference type="EC" id="5.2.1.8" evidence="6"/>
<gene>
    <name evidence="8" type="ORF">A3D25_02805</name>
</gene>
<evidence type="ECO:0000256" key="5">
    <source>
        <dbReference type="PROSITE-ProRule" id="PRU00277"/>
    </source>
</evidence>
<comment type="similarity">
    <text evidence="2 6">Belongs to the FKBP-type PPIase family.</text>
</comment>
<dbReference type="SUPFAM" id="SSF54534">
    <property type="entry name" value="FKBP-like"/>
    <property type="match status" value="1"/>
</dbReference>
<name>A0A1F5KJ23_9BACT</name>
<evidence type="ECO:0000256" key="1">
    <source>
        <dbReference type="ARBA" id="ARBA00000971"/>
    </source>
</evidence>
<reference evidence="8 9" key="1">
    <citation type="journal article" date="2016" name="Nat. Commun.">
        <title>Thousands of microbial genomes shed light on interconnected biogeochemical processes in an aquifer system.</title>
        <authorList>
            <person name="Anantharaman K."/>
            <person name="Brown C.T."/>
            <person name="Hug L.A."/>
            <person name="Sharon I."/>
            <person name="Castelle C.J."/>
            <person name="Probst A.J."/>
            <person name="Thomas B.C."/>
            <person name="Singh A."/>
            <person name="Wilkins M.J."/>
            <person name="Karaoz U."/>
            <person name="Brodie E.L."/>
            <person name="Williams K.H."/>
            <person name="Hubbard S.S."/>
            <person name="Banfield J.F."/>
        </authorList>
    </citation>
    <scope>NUCLEOTIDE SEQUENCE [LARGE SCALE GENOMIC DNA]</scope>
</reference>
<dbReference type="InterPro" id="IPR001179">
    <property type="entry name" value="PPIase_FKBP_dom"/>
</dbReference>
<feature type="domain" description="PPIase FKBP-type" evidence="7">
    <location>
        <begin position="24"/>
        <end position="111"/>
    </location>
</feature>
<dbReference type="AlphaFoldDB" id="A0A1F5KJ23"/>
<proteinExistence type="inferred from homology"/>
<dbReference type="Pfam" id="PF00254">
    <property type="entry name" value="FKBP_C"/>
    <property type="match status" value="1"/>
</dbReference>
<dbReference type="PANTHER" id="PTHR43811:SF19">
    <property type="entry name" value="39 KDA FK506-BINDING NUCLEAR PROTEIN"/>
    <property type="match status" value="1"/>
</dbReference>
<evidence type="ECO:0000256" key="2">
    <source>
        <dbReference type="ARBA" id="ARBA00006577"/>
    </source>
</evidence>
<dbReference type="GO" id="GO:0003755">
    <property type="term" value="F:peptidyl-prolyl cis-trans isomerase activity"/>
    <property type="evidence" value="ECO:0007669"/>
    <property type="project" value="UniProtKB-UniRule"/>
</dbReference>
<keyword evidence="4 5" id="KW-0413">Isomerase</keyword>
<dbReference type="PROSITE" id="PS50059">
    <property type="entry name" value="FKBP_PPIASE"/>
    <property type="match status" value="1"/>
</dbReference>
<evidence type="ECO:0000256" key="6">
    <source>
        <dbReference type="RuleBase" id="RU003915"/>
    </source>
</evidence>
<keyword evidence="3 5" id="KW-0697">Rotamase</keyword>
<organism evidence="8 9">
    <name type="scientific">Candidatus Daviesbacteria bacterium RIFCSPHIGHO2_02_FULL_43_12</name>
    <dbReference type="NCBI Taxonomy" id="1797776"/>
    <lineage>
        <taxon>Bacteria</taxon>
        <taxon>Candidatus Daviesiibacteriota</taxon>
    </lineage>
</organism>
<comment type="caution">
    <text evidence="8">The sequence shown here is derived from an EMBL/GenBank/DDBJ whole genome shotgun (WGS) entry which is preliminary data.</text>
</comment>
<dbReference type="Proteomes" id="UP000177328">
    <property type="component" value="Unassembled WGS sequence"/>
</dbReference>
<evidence type="ECO:0000313" key="9">
    <source>
        <dbReference type="Proteomes" id="UP000177328"/>
    </source>
</evidence>
<dbReference type="Gene3D" id="3.10.50.40">
    <property type="match status" value="1"/>
</dbReference>
<evidence type="ECO:0000313" key="8">
    <source>
        <dbReference type="EMBL" id="OGE40943.1"/>
    </source>
</evidence>
<evidence type="ECO:0000259" key="7">
    <source>
        <dbReference type="PROSITE" id="PS50059"/>
    </source>
</evidence>
<protein>
    <recommendedName>
        <fullName evidence="6">Peptidyl-prolyl cis-trans isomerase</fullName>
        <ecNumber evidence="6">5.2.1.8</ecNumber>
    </recommendedName>
</protein>
<dbReference type="PANTHER" id="PTHR43811">
    <property type="entry name" value="FKBP-TYPE PEPTIDYL-PROLYL CIS-TRANS ISOMERASE FKPA"/>
    <property type="match status" value="1"/>
</dbReference>
<comment type="catalytic activity">
    <reaction evidence="1 5 6">
        <text>[protein]-peptidylproline (omega=180) = [protein]-peptidylproline (omega=0)</text>
        <dbReference type="Rhea" id="RHEA:16237"/>
        <dbReference type="Rhea" id="RHEA-COMP:10747"/>
        <dbReference type="Rhea" id="RHEA-COMP:10748"/>
        <dbReference type="ChEBI" id="CHEBI:83833"/>
        <dbReference type="ChEBI" id="CHEBI:83834"/>
        <dbReference type="EC" id="5.2.1.8"/>
    </reaction>
</comment>
<dbReference type="InterPro" id="IPR046357">
    <property type="entry name" value="PPIase_dom_sf"/>
</dbReference>
<sequence length="111" mass="12268">MSKTQDKFKAEDIKKGQGKEVFGGDHIVIHYKGTLEDGSEFDSSYKRGQPFKTRIGVGQVIEGWDMGVVGMKIGGKRKLTIPSQLAYGDQEIGTIPANSTLFFEVELIDIE</sequence>
<dbReference type="EMBL" id="MFDD01000003">
    <property type="protein sequence ID" value="OGE40943.1"/>
    <property type="molecule type" value="Genomic_DNA"/>
</dbReference>
<evidence type="ECO:0000256" key="4">
    <source>
        <dbReference type="ARBA" id="ARBA00023235"/>
    </source>
</evidence>
<evidence type="ECO:0000256" key="3">
    <source>
        <dbReference type="ARBA" id="ARBA00023110"/>
    </source>
</evidence>
<accession>A0A1F5KJ23</accession>